<accession>A0A8S5LWG6</accession>
<name>A0A8S5LWG6_9CAUD</name>
<feature type="compositionally biased region" description="Acidic residues" evidence="3">
    <location>
        <begin position="148"/>
        <end position="159"/>
    </location>
</feature>
<proteinExistence type="inferred from homology"/>
<feature type="region of interest" description="Disordered" evidence="3">
    <location>
        <begin position="121"/>
        <end position="159"/>
    </location>
</feature>
<organism evidence="4">
    <name type="scientific">Siphoviridae sp. ct3pR10</name>
    <dbReference type="NCBI Taxonomy" id="2826284"/>
    <lineage>
        <taxon>Viruses</taxon>
        <taxon>Duplodnaviria</taxon>
        <taxon>Heunggongvirae</taxon>
        <taxon>Uroviricota</taxon>
        <taxon>Caudoviricetes</taxon>
    </lineage>
</organism>
<dbReference type="Gene3D" id="2.40.50.140">
    <property type="entry name" value="Nucleic acid-binding proteins"/>
    <property type="match status" value="1"/>
</dbReference>
<dbReference type="GO" id="GO:0006260">
    <property type="term" value="P:DNA replication"/>
    <property type="evidence" value="ECO:0007669"/>
    <property type="project" value="InterPro"/>
</dbReference>
<dbReference type="PANTHER" id="PTHR10302">
    <property type="entry name" value="SINGLE-STRANDED DNA-BINDING PROTEIN"/>
    <property type="match status" value="1"/>
</dbReference>
<dbReference type="GO" id="GO:0003697">
    <property type="term" value="F:single-stranded DNA binding"/>
    <property type="evidence" value="ECO:0007669"/>
    <property type="project" value="InterPro"/>
</dbReference>
<dbReference type="InterPro" id="IPR000424">
    <property type="entry name" value="Primosome_PriB/ssb"/>
</dbReference>
<dbReference type="PIRSF" id="PIRSF002070">
    <property type="entry name" value="SSB"/>
    <property type="match status" value="1"/>
</dbReference>
<protein>
    <recommendedName>
        <fullName evidence="2">Single-stranded DNA-binding protein</fullName>
    </recommendedName>
</protein>
<dbReference type="EMBL" id="BK014759">
    <property type="protein sequence ID" value="DAD74366.1"/>
    <property type="molecule type" value="Genomic_DNA"/>
</dbReference>
<dbReference type="GO" id="GO:0009295">
    <property type="term" value="C:nucleoid"/>
    <property type="evidence" value="ECO:0007669"/>
    <property type="project" value="TreeGrafter"/>
</dbReference>
<dbReference type="InterPro" id="IPR012340">
    <property type="entry name" value="NA-bd_OB-fold"/>
</dbReference>
<sequence>MGSESQKRRYSNVLNSISVMGRLTRDPELRRTGSGKPVTSFTLACDRDFKNSQTGEKEVDFLDCVAWNSTAELVEKYFRKGQMAVATGRLQIRQYTDKNGQKRRQAEILVSSVYFCGGKENGSAGGSEPDSGYAAPAYQANAPSGDFAELEDDDAQLPF</sequence>
<dbReference type="Pfam" id="PF00436">
    <property type="entry name" value="SSB"/>
    <property type="match status" value="1"/>
</dbReference>
<dbReference type="SUPFAM" id="SSF50249">
    <property type="entry name" value="Nucleic acid-binding proteins"/>
    <property type="match status" value="1"/>
</dbReference>
<dbReference type="HAMAP" id="MF_00984">
    <property type="entry name" value="SSB"/>
    <property type="match status" value="1"/>
</dbReference>
<dbReference type="CDD" id="cd04496">
    <property type="entry name" value="SSB_OBF"/>
    <property type="match status" value="1"/>
</dbReference>
<dbReference type="InterPro" id="IPR011344">
    <property type="entry name" value="ssDNA-bd"/>
</dbReference>
<dbReference type="PROSITE" id="PS50935">
    <property type="entry name" value="SSB"/>
    <property type="match status" value="1"/>
</dbReference>
<reference evidence="4" key="1">
    <citation type="journal article" date="2021" name="Proc. Natl. Acad. Sci. U.S.A.">
        <title>A Catalog of Tens of Thousands of Viruses from Human Metagenomes Reveals Hidden Associations with Chronic Diseases.</title>
        <authorList>
            <person name="Tisza M.J."/>
            <person name="Buck C.B."/>
        </authorList>
    </citation>
    <scope>NUCLEOTIDE SEQUENCE</scope>
    <source>
        <strain evidence="4">Ct3pR10</strain>
    </source>
</reference>
<evidence type="ECO:0000256" key="3">
    <source>
        <dbReference type="SAM" id="MobiDB-lite"/>
    </source>
</evidence>
<dbReference type="PANTHER" id="PTHR10302:SF27">
    <property type="entry name" value="SINGLE-STRANDED DNA-BINDING PROTEIN"/>
    <property type="match status" value="1"/>
</dbReference>
<keyword evidence="1 2" id="KW-0238">DNA-binding</keyword>
<evidence type="ECO:0000256" key="1">
    <source>
        <dbReference type="ARBA" id="ARBA00023125"/>
    </source>
</evidence>
<evidence type="ECO:0000313" key="4">
    <source>
        <dbReference type="EMBL" id="DAD74366.1"/>
    </source>
</evidence>
<dbReference type="NCBIfam" id="TIGR00621">
    <property type="entry name" value="ssb"/>
    <property type="match status" value="1"/>
</dbReference>
<evidence type="ECO:0000256" key="2">
    <source>
        <dbReference type="PIRNR" id="PIRNR002070"/>
    </source>
</evidence>